<keyword evidence="4 7" id="KW-0808">Transferase</keyword>
<evidence type="ECO:0000259" key="8">
    <source>
        <dbReference type="PROSITE" id="PS51686"/>
    </source>
</evidence>
<accession>A0AAP2RFQ6</accession>
<feature type="binding site" evidence="7">
    <location>
        <position position="191"/>
    </location>
    <ligand>
        <name>S-adenosyl-L-methionine</name>
        <dbReference type="ChEBI" id="CHEBI:59789"/>
    </ligand>
</feature>
<dbReference type="GO" id="GO:0003723">
    <property type="term" value="F:RNA binding"/>
    <property type="evidence" value="ECO:0007669"/>
    <property type="project" value="UniProtKB-UniRule"/>
</dbReference>
<dbReference type="RefSeq" id="WP_231061063.1">
    <property type="nucleotide sequence ID" value="NZ_JAJNOR010000001.1"/>
</dbReference>
<dbReference type="AlphaFoldDB" id="A0AAP2RFQ6"/>
<evidence type="ECO:0000256" key="4">
    <source>
        <dbReference type="ARBA" id="ARBA00022679"/>
    </source>
</evidence>
<dbReference type="PRINTS" id="PR02008">
    <property type="entry name" value="RCMTFAMILY"/>
</dbReference>
<evidence type="ECO:0000256" key="1">
    <source>
        <dbReference type="ARBA" id="ARBA00007494"/>
    </source>
</evidence>
<name>A0AAP2RFQ6_9FIRM</name>
<reference evidence="9 10" key="1">
    <citation type="submission" date="2021-11" db="EMBL/GenBank/DDBJ databases">
        <title>Lacrimispora sp. nov. NSJ-141 isolated from human feces.</title>
        <authorList>
            <person name="Abdugheni R."/>
        </authorList>
    </citation>
    <scope>NUCLEOTIDE SEQUENCE [LARGE SCALE GENOMIC DNA]</scope>
    <source>
        <strain evidence="9 10">NSJ-141</strain>
    </source>
</reference>
<dbReference type="GO" id="GO:0008173">
    <property type="term" value="F:RNA methyltransferase activity"/>
    <property type="evidence" value="ECO:0007669"/>
    <property type="project" value="InterPro"/>
</dbReference>
<dbReference type="InterPro" id="IPR029063">
    <property type="entry name" value="SAM-dependent_MTases_sf"/>
</dbReference>
<keyword evidence="6 7" id="KW-0694">RNA-binding</keyword>
<dbReference type="PANTHER" id="PTHR22807">
    <property type="entry name" value="NOP2 YEAST -RELATED NOL1/NOP2/FMU SUN DOMAIN-CONTAINING"/>
    <property type="match status" value="1"/>
</dbReference>
<dbReference type="PROSITE" id="PS01153">
    <property type="entry name" value="NOL1_NOP2_SUN"/>
    <property type="match status" value="1"/>
</dbReference>
<evidence type="ECO:0000256" key="7">
    <source>
        <dbReference type="PROSITE-ProRule" id="PRU01023"/>
    </source>
</evidence>
<dbReference type="InterPro" id="IPR031341">
    <property type="entry name" value="Methyltr_RsmF_N"/>
</dbReference>
<feature type="binding site" evidence="7">
    <location>
        <begin position="122"/>
        <end position="128"/>
    </location>
    <ligand>
        <name>S-adenosyl-L-methionine</name>
        <dbReference type="ChEBI" id="CHEBI:59789"/>
    </ligand>
</feature>
<evidence type="ECO:0000256" key="5">
    <source>
        <dbReference type="ARBA" id="ARBA00022691"/>
    </source>
</evidence>
<dbReference type="GO" id="GO:0001510">
    <property type="term" value="P:RNA methylation"/>
    <property type="evidence" value="ECO:0007669"/>
    <property type="project" value="InterPro"/>
</dbReference>
<keyword evidence="5 7" id="KW-0949">S-adenosyl-L-methionine</keyword>
<dbReference type="InterPro" id="IPR001678">
    <property type="entry name" value="MeTrfase_RsmB-F_NOP2_dom"/>
</dbReference>
<dbReference type="PROSITE" id="PS51686">
    <property type="entry name" value="SAM_MT_RSMB_NOP"/>
    <property type="match status" value="1"/>
</dbReference>
<dbReference type="SUPFAM" id="SSF53335">
    <property type="entry name" value="S-adenosyl-L-methionine-dependent methyltransferases"/>
    <property type="match status" value="1"/>
</dbReference>
<dbReference type="InterPro" id="IPR049560">
    <property type="entry name" value="MeTrfase_RsmB-F_NOP2_cat"/>
</dbReference>
<dbReference type="Gene3D" id="3.40.50.150">
    <property type="entry name" value="Vaccinia Virus protein VP39"/>
    <property type="match status" value="1"/>
</dbReference>
<feature type="active site" description="Nucleophile" evidence="7">
    <location>
        <position position="244"/>
    </location>
</feature>
<comment type="caution">
    <text evidence="7">Lacks conserved residue(s) required for the propagation of feature annotation.</text>
</comment>
<gene>
    <name evidence="9" type="ORF">LQE92_00515</name>
</gene>
<organism evidence="9 10">
    <name type="scientific">Lientehia hominis</name>
    <dbReference type="NCBI Taxonomy" id="2897778"/>
    <lineage>
        <taxon>Bacteria</taxon>
        <taxon>Bacillati</taxon>
        <taxon>Bacillota</taxon>
        <taxon>Clostridia</taxon>
        <taxon>Lachnospirales</taxon>
        <taxon>Lachnospiraceae</taxon>
        <taxon>Lientehia</taxon>
    </lineage>
</organism>
<dbReference type="Pfam" id="PF01189">
    <property type="entry name" value="Methyltr_RsmB-F"/>
    <property type="match status" value="1"/>
</dbReference>
<dbReference type="InterPro" id="IPR023267">
    <property type="entry name" value="RCMT"/>
</dbReference>
<evidence type="ECO:0000256" key="2">
    <source>
        <dbReference type="ARBA" id="ARBA00022490"/>
    </source>
</evidence>
<dbReference type="Pfam" id="PF17126">
    <property type="entry name" value="RsmF_methylt_CI"/>
    <property type="match status" value="1"/>
</dbReference>
<dbReference type="EMBL" id="JAJNOR010000001">
    <property type="protein sequence ID" value="MCD2491106.1"/>
    <property type="molecule type" value="Genomic_DNA"/>
</dbReference>
<dbReference type="InterPro" id="IPR031340">
    <property type="entry name" value="RsmF_methylt_CI"/>
</dbReference>
<evidence type="ECO:0000313" key="9">
    <source>
        <dbReference type="EMBL" id="MCD2491106.1"/>
    </source>
</evidence>
<comment type="similarity">
    <text evidence="1 7">Belongs to the class I-like SAM-binding methyltransferase superfamily. RsmB/NOP family.</text>
</comment>
<evidence type="ECO:0000256" key="3">
    <source>
        <dbReference type="ARBA" id="ARBA00022603"/>
    </source>
</evidence>
<protein>
    <submittedName>
        <fullName evidence="9">RsmB/NOP family class I SAM-dependent RNA methyltransferase</fullName>
    </submittedName>
</protein>
<dbReference type="CDD" id="cd02440">
    <property type="entry name" value="AdoMet_MTases"/>
    <property type="match status" value="1"/>
</dbReference>
<dbReference type="Pfam" id="PF13636">
    <property type="entry name" value="Methyltranf_PUA"/>
    <property type="match status" value="1"/>
</dbReference>
<proteinExistence type="inferred from homology"/>
<dbReference type="Gene3D" id="2.30.130.60">
    <property type="match status" value="1"/>
</dbReference>
<feature type="binding site" evidence="7">
    <location>
        <position position="146"/>
    </location>
    <ligand>
        <name>S-adenosyl-L-methionine</name>
        <dbReference type="ChEBI" id="CHEBI:59789"/>
    </ligand>
</feature>
<dbReference type="Pfam" id="PF17125">
    <property type="entry name" value="Methyltr_RsmF_N"/>
    <property type="match status" value="1"/>
</dbReference>
<feature type="domain" description="SAM-dependent MTase RsmB/NOP-type" evidence="8">
    <location>
        <begin position="30"/>
        <end position="305"/>
    </location>
</feature>
<evidence type="ECO:0000313" key="10">
    <source>
        <dbReference type="Proteomes" id="UP001299265"/>
    </source>
</evidence>
<keyword evidence="2" id="KW-0963">Cytoplasm</keyword>
<dbReference type="InterPro" id="IPR027391">
    <property type="entry name" value="Nol1_Nop2_Fmu_2"/>
</dbReference>
<dbReference type="InterPro" id="IPR018314">
    <property type="entry name" value="RsmB/NOL1/NOP2-like_CS"/>
</dbReference>
<sequence length="472" mass="53782">MNPEKKSIELPEKYMEKMRRLLGETELKAYLTCMEEETFRGIRLNPLKVTEDCRAGVLSSADARTEEPVPWSDSLGYYYEKTGMPARHPYYYGGLYYLQEPSAMAPGAILPVEPGDRVLDLCAAPGGKSTQLGARLAGSGFLLSNDISASRANGLLKNLERFGIGNILVSSEEPERLLHNFPVYFDKILVDAPCSGEGMFRREPSMIRSWTEKGPEHYIPIQKELLRCACGMLKPGGMLLYSTCTFAEEEDEDNIEWICEEIPELEPVPVPLKYGFVQGSDGASIRLFPWRLSGEGHFLSLLRKKGSPDFDSRETRQACSADMEKNNRDFLKKREELAGFLKLVHRPVEKEGYFWEREGQVYLLPIPREKLPPIRFLRTGLLLGTLKKNRFEPSQALAMYLKKEEFENGVDFPSEDLRTVKYLKGETVEADNAVIWGKDGWCLVCTDGYPLGFAKRSRMTLKNKYYPGWRWQ</sequence>
<dbReference type="Proteomes" id="UP001299265">
    <property type="component" value="Unassembled WGS sequence"/>
</dbReference>
<keyword evidence="10" id="KW-1185">Reference proteome</keyword>
<comment type="caution">
    <text evidence="9">The sequence shown here is derived from an EMBL/GenBank/DDBJ whole genome shotgun (WGS) entry which is preliminary data.</text>
</comment>
<evidence type="ECO:0000256" key="6">
    <source>
        <dbReference type="ARBA" id="ARBA00022884"/>
    </source>
</evidence>
<dbReference type="CDD" id="cd21147">
    <property type="entry name" value="RsmF_methylt_CTD1"/>
    <property type="match status" value="1"/>
</dbReference>
<dbReference type="Gene3D" id="3.30.70.1170">
    <property type="entry name" value="Sun protein, domain 3"/>
    <property type="match status" value="1"/>
</dbReference>
<dbReference type="PANTHER" id="PTHR22807:SF30">
    <property type="entry name" value="28S RRNA (CYTOSINE(4447)-C(5))-METHYLTRANSFERASE-RELATED"/>
    <property type="match status" value="1"/>
</dbReference>
<keyword evidence="3 7" id="KW-0489">Methyltransferase</keyword>